<evidence type="ECO:0000256" key="1">
    <source>
        <dbReference type="SAM" id="MobiDB-lite"/>
    </source>
</evidence>
<feature type="compositionally biased region" description="Basic and acidic residues" evidence="1">
    <location>
        <begin position="492"/>
        <end position="504"/>
    </location>
</feature>
<comment type="caution">
    <text evidence="3">The sequence shown here is derived from an EMBL/GenBank/DDBJ whole genome shotgun (WGS) entry which is preliminary data.</text>
</comment>
<dbReference type="OrthoDB" id="3341102at2759"/>
<name>A0A8H6X356_9AGAR</name>
<evidence type="ECO:0000313" key="3">
    <source>
        <dbReference type="EMBL" id="KAF7333374.1"/>
    </source>
</evidence>
<feature type="compositionally biased region" description="Acidic residues" evidence="1">
    <location>
        <begin position="505"/>
        <end position="514"/>
    </location>
</feature>
<dbReference type="Proteomes" id="UP000620124">
    <property type="component" value="Unassembled WGS sequence"/>
</dbReference>
<reference evidence="3" key="1">
    <citation type="submission" date="2020-05" db="EMBL/GenBank/DDBJ databases">
        <title>Mycena genomes resolve the evolution of fungal bioluminescence.</title>
        <authorList>
            <person name="Tsai I.J."/>
        </authorList>
    </citation>
    <scope>NUCLEOTIDE SEQUENCE</scope>
    <source>
        <strain evidence="3">CCC161011</strain>
    </source>
</reference>
<accession>A0A8H6X356</accession>
<dbReference type="InterPro" id="IPR004875">
    <property type="entry name" value="DDE_SF_endonuclease_dom"/>
</dbReference>
<feature type="domain" description="DDE-1" evidence="2">
    <location>
        <begin position="225"/>
        <end position="300"/>
    </location>
</feature>
<evidence type="ECO:0000259" key="2">
    <source>
        <dbReference type="Pfam" id="PF03184"/>
    </source>
</evidence>
<dbReference type="GO" id="GO:0003676">
    <property type="term" value="F:nucleic acid binding"/>
    <property type="evidence" value="ECO:0007669"/>
    <property type="project" value="InterPro"/>
</dbReference>
<organism evidence="3 4">
    <name type="scientific">Mycena venus</name>
    <dbReference type="NCBI Taxonomy" id="2733690"/>
    <lineage>
        <taxon>Eukaryota</taxon>
        <taxon>Fungi</taxon>
        <taxon>Dikarya</taxon>
        <taxon>Basidiomycota</taxon>
        <taxon>Agaricomycotina</taxon>
        <taxon>Agaricomycetes</taxon>
        <taxon>Agaricomycetidae</taxon>
        <taxon>Agaricales</taxon>
        <taxon>Marasmiineae</taxon>
        <taxon>Mycenaceae</taxon>
        <taxon>Mycena</taxon>
    </lineage>
</organism>
<sequence length="514" mass="57672">MVETIAKTLKDLRTSSCVVNVPIAQSVMIAIIRKEHPELLDKFTCSEKFVQSFVDSKLSWMSRKGTRAAKHIPENATKLCERTFFPLAYTIEHEHIPAKLIINYDQTGVYIRPNANQTFEVRGSKQVSVAGNDEKRTYTLGVPTKPDGTPLGLEQVWSGLSEGSLPKATADGYLDAKKRGFHFAFAASKKQTSHFSTLKTMKELIQFIIWPHVKAVIDADPDLDDDQKAIFYIDIYPVHISQAYRQFIFDEYPNIILIFVPGNLTGVFQPQDVGIQRVAKHHLRQSMLEYLVHCRESQVAAGITPENVTFTSSYPVLRDASVRACVDLYDWLASPEGREIIKRSWLKCEVPGKPQYNLSYDCLTSRDTRKALRKYLQEDKILADEIKERLGSVTLPSLAVGETDVEQLEDCGDLPDDDDRMGLHQPEDDSDVPLSEVVKSAMGLIVAGQSRELSAKKVIEENPVDGLSTADAEEDVWAFNDEGRMWTSIEEIAAKSRPGEHGDSDEASSEEEDE</sequence>
<dbReference type="AlphaFoldDB" id="A0A8H6X356"/>
<dbReference type="Pfam" id="PF03184">
    <property type="entry name" value="DDE_1"/>
    <property type="match status" value="1"/>
</dbReference>
<protein>
    <submittedName>
        <fullName evidence="3">DDE superfamily protein</fullName>
    </submittedName>
</protein>
<evidence type="ECO:0000313" key="4">
    <source>
        <dbReference type="Proteomes" id="UP000620124"/>
    </source>
</evidence>
<proteinExistence type="predicted"/>
<feature type="region of interest" description="Disordered" evidence="1">
    <location>
        <begin position="413"/>
        <end position="433"/>
    </location>
</feature>
<keyword evidence="4" id="KW-1185">Reference proteome</keyword>
<dbReference type="EMBL" id="JACAZI010000029">
    <property type="protein sequence ID" value="KAF7333374.1"/>
    <property type="molecule type" value="Genomic_DNA"/>
</dbReference>
<gene>
    <name evidence="3" type="ORF">MVEN_02353100</name>
</gene>
<feature type="region of interest" description="Disordered" evidence="1">
    <location>
        <begin position="492"/>
        <end position="514"/>
    </location>
</feature>